<dbReference type="KEGG" id="caj:CIG1485E_1676"/>
<dbReference type="Pfam" id="PF01648">
    <property type="entry name" value="ACPS"/>
    <property type="match status" value="1"/>
</dbReference>
<evidence type="ECO:0000259" key="2">
    <source>
        <dbReference type="Pfam" id="PF01648"/>
    </source>
</evidence>
<evidence type="ECO:0000313" key="3">
    <source>
        <dbReference type="EMBL" id="AII15485.1"/>
    </source>
</evidence>
<dbReference type="Gene3D" id="3.90.470.20">
    <property type="entry name" value="4'-phosphopantetheinyl transferase domain"/>
    <property type="match status" value="1"/>
</dbReference>
<feature type="domain" description="4'-phosphopantetheinyl transferase" evidence="2">
    <location>
        <begin position="75"/>
        <end position="153"/>
    </location>
</feature>
<dbReference type="AlphaFoldDB" id="A0A076FB65"/>
<organism evidence="3 4">
    <name type="scientific">Campylobacter iguaniorum</name>
    <dbReference type="NCBI Taxonomy" id="1244531"/>
    <lineage>
        <taxon>Bacteria</taxon>
        <taxon>Pseudomonadati</taxon>
        <taxon>Campylobacterota</taxon>
        <taxon>Epsilonproteobacteria</taxon>
        <taxon>Campylobacterales</taxon>
        <taxon>Campylobacteraceae</taxon>
        <taxon>Campylobacter</taxon>
    </lineage>
</organism>
<evidence type="ECO:0000313" key="4">
    <source>
        <dbReference type="Proteomes" id="UP000028486"/>
    </source>
</evidence>
<dbReference type="eggNOG" id="COG2091">
    <property type="taxonomic scope" value="Bacteria"/>
</dbReference>
<keyword evidence="1 3" id="KW-0808">Transferase</keyword>
<dbReference type="OrthoDB" id="5362292at2"/>
<evidence type="ECO:0000256" key="1">
    <source>
        <dbReference type="ARBA" id="ARBA00022679"/>
    </source>
</evidence>
<name>A0A076FB65_9BACT</name>
<proteinExistence type="predicted"/>
<dbReference type="InterPro" id="IPR037143">
    <property type="entry name" value="4-PPantetheinyl_Trfase_dom_sf"/>
</dbReference>
<dbReference type="GO" id="GO:0000287">
    <property type="term" value="F:magnesium ion binding"/>
    <property type="evidence" value="ECO:0007669"/>
    <property type="project" value="InterPro"/>
</dbReference>
<sequence>MRVAKLHILADKSTLKLSYKSLNRSDKNRVKKSPNLLQNRDFVVSRVLKNRTQKRRVCLSHKDGICFLVSGNVRFGIDAEKLKDREIASVCEFCFDDDEMRIWQNSSDKLLQFYKIFTTKEALIKLKNLDFGSLKNVNFCDKNIFKTHQIYKDFLITIVCKKRFMLKEIVC</sequence>
<dbReference type="SUPFAM" id="SSF56214">
    <property type="entry name" value="4'-phosphopantetheinyl transferase"/>
    <property type="match status" value="1"/>
</dbReference>
<dbReference type="RefSeq" id="WP_038455388.1">
    <property type="nucleotide sequence ID" value="NZ_CP009043.1"/>
</dbReference>
<protein>
    <submittedName>
        <fullName evidence="3">Phosphopantetheinyl transferase family protein</fullName>
    </submittedName>
</protein>
<keyword evidence="4" id="KW-1185">Reference proteome</keyword>
<dbReference type="GO" id="GO:0008897">
    <property type="term" value="F:holo-[acyl-carrier-protein] synthase activity"/>
    <property type="evidence" value="ECO:0007669"/>
    <property type="project" value="InterPro"/>
</dbReference>
<dbReference type="Proteomes" id="UP000028486">
    <property type="component" value="Chromosome"/>
</dbReference>
<dbReference type="EMBL" id="CP009043">
    <property type="protein sequence ID" value="AII15485.1"/>
    <property type="molecule type" value="Genomic_DNA"/>
</dbReference>
<accession>A0A076FB65</accession>
<dbReference type="InterPro" id="IPR008278">
    <property type="entry name" value="4-PPantetheinyl_Trfase_dom"/>
</dbReference>
<gene>
    <name evidence="3" type="ORF">CIG1485E_1676</name>
</gene>
<reference evidence="4" key="1">
    <citation type="journal article" date="2014" name="Genome Announc.">
        <title>Complete Genome Sequence of Campylobacter iguaniorum Strain 1485ET, Isolated from a Bearded Dragon (Pogona vitticeps).</title>
        <authorList>
            <person name="Gilbert M.J."/>
            <person name="Miller W.G."/>
            <person name="Yee E."/>
            <person name="Kik M."/>
            <person name="Wagenaar J.A."/>
            <person name="Duim B."/>
        </authorList>
    </citation>
    <scope>NUCLEOTIDE SEQUENCE [LARGE SCALE GENOMIC DNA]</scope>
    <source>
        <strain evidence="4">1485E</strain>
    </source>
</reference>
<dbReference type="HOGENOM" id="CLU_131966_0_0_7"/>